<dbReference type="PANTHER" id="PTHR30027">
    <property type="entry name" value="RIBOSOMAL RNA SMALL SUBUNIT METHYLTRANSFERASE E"/>
    <property type="match status" value="1"/>
</dbReference>
<dbReference type="GO" id="GO:0070042">
    <property type="term" value="F:rRNA (uridine-N3-)-methyltransferase activity"/>
    <property type="evidence" value="ECO:0007669"/>
    <property type="project" value="TreeGrafter"/>
</dbReference>
<keyword evidence="6 10" id="KW-0808">Transferase</keyword>
<reference evidence="13" key="1">
    <citation type="journal article" date="2014" name="Int. J. Syst. Evol. Microbiol.">
        <title>Complete genome sequence of Corynebacterium casei LMG S-19264T (=DSM 44701T), isolated from a smear-ripened cheese.</title>
        <authorList>
            <consortium name="US DOE Joint Genome Institute (JGI-PGF)"/>
            <person name="Walter F."/>
            <person name="Albersmeier A."/>
            <person name="Kalinowski J."/>
            <person name="Ruckert C."/>
        </authorList>
    </citation>
    <scope>NUCLEOTIDE SEQUENCE</scope>
    <source>
        <strain evidence="13">CGMCC 1.12924</strain>
    </source>
</reference>
<dbReference type="PANTHER" id="PTHR30027:SF3">
    <property type="entry name" value="16S RRNA (URACIL(1498)-N(3))-METHYLTRANSFERASE"/>
    <property type="match status" value="1"/>
</dbReference>
<evidence type="ECO:0000256" key="10">
    <source>
        <dbReference type="PIRNR" id="PIRNR015601"/>
    </source>
</evidence>
<dbReference type="NCBIfam" id="TIGR00046">
    <property type="entry name" value="RsmE family RNA methyltransferase"/>
    <property type="match status" value="1"/>
</dbReference>
<evidence type="ECO:0000256" key="5">
    <source>
        <dbReference type="ARBA" id="ARBA00022603"/>
    </source>
</evidence>
<protein>
    <recommendedName>
        <fullName evidence="10">Ribosomal RNA small subunit methyltransferase E</fullName>
        <ecNumber evidence="10">2.1.1.193</ecNumber>
    </recommendedName>
</protein>
<reference evidence="13" key="2">
    <citation type="submission" date="2020-09" db="EMBL/GenBank/DDBJ databases">
        <authorList>
            <person name="Sun Q."/>
            <person name="Zhou Y."/>
        </authorList>
    </citation>
    <scope>NUCLEOTIDE SEQUENCE</scope>
    <source>
        <strain evidence="13">CGMCC 1.12924</strain>
    </source>
</reference>
<dbReference type="PIRSF" id="PIRSF015601">
    <property type="entry name" value="MTase_slr0722"/>
    <property type="match status" value="1"/>
</dbReference>
<comment type="caution">
    <text evidence="13">The sequence shown here is derived from an EMBL/GenBank/DDBJ whole genome shotgun (WGS) entry which is preliminary data.</text>
</comment>
<dbReference type="Proteomes" id="UP000652231">
    <property type="component" value="Unassembled WGS sequence"/>
</dbReference>
<dbReference type="EC" id="2.1.1.193" evidence="10"/>
<evidence type="ECO:0000313" key="13">
    <source>
        <dbReference type="EMBL" id="GGD93285.1"/>
    </source>
</evidence>
<dbReference type="NCBIfam" id="NF008702">
    <property type="entry name" value="PRK11713.6-1"/>
    <property type="match status" value="1"/>
</dbReference>
<dbReference type="EMBL" id="BMGK01000006">
    <property type="protein sequence ID" value="GGD93285.1"/>
    <property type="molecule type" value="Genomic_DNA"/>
</dbReference>
<dbReference type="Pfam" id="PF20260">
    <property type="entry name" value="PUA_4"/>
    <property type="match status" value="1"/>
</dbReference>
<dbReference type="SUPFAM" id="SSF75217">
    <property type="entry name" value="alpha/beta knot"/>
    <property type="match status" value="1"/>
</dbReference>
<keyword evidence="5 10" id="KW-0489">Methyltransferase</keyword>
<evidence type="ECO:0000313" key="14">
    <source>
        <dbReference type="Proteomes" id="UP000652231"/>
    </source>
</evidence>
<dbReference type="Gene3D" id="2.40.240.20">
    <property type="entry name" value="Hypothetical PUA domain-like, domain 1"/>
    <property type="match status" value="1"/>
</dbReference>
<evidence type="ECO:0000259" key="11">
    <source>
        <dbReference type="Pfam" id="PF04452"/>
    </source>
</evidence>
<dbReference type="AlphaFoldDB" id="A0A8J2VAP6"/>
<dbReference type="InterPro" id="IPR015947">
    <property type="entry name" value="PUA-like_sf"/>
</dbReference>
<accession>A0A8J2VAP6</accession>
<feature type="domain" description="Ribosomal RNA small subunit methyltransferase E PUA-like" evidence="12">
    <location>
        <begin position="18"/>
        <end position="64"/>
    </location>
</feature>
<dbReference type="SUPFAM" id="SSF88697">
    <property type="entry name" value="PUA domain-like"/>
    <property type="match status" value="1"/>
</dbReference>
<evidence type="ECO:0000256" key="2">
    <source>
        <dbReference type="ARBA" id="ARBA00005528"/>
    </source>
</evidence>
<comment type="function">
    <text evidence="8 10">Specifically methylates the N3 position of the uracil ring of uridine 1498 (m3U1498) in 16S rRNA. Acts on the fully assembled 30S ribosomal subunit.</text>
</comment>
<dbReference type="InterPro" id="IPR046886">
    <property type="entry name" value="RsmE_MTase_dom"/>
</dbReference>
<dbReference type="RefSeq" id="WP_188441395.1">
    <property type="nucleotide sequence ID" value="NZ_BMGK01000006.1"/>
</dbReference>
<evidence type="ECO:0000256" key="1">
    <source>
        <dbReference type="ARBA" id="ARBA00004496"/>
    </source>
</evidence>
<keyword evidence="14" id="KW-1185">Reference proteome</keyword>
<name>A0A8J2VAP6_9FLAO</name>
<gene>
    <name evidence="13" type="ORF">GCM10011312_16280</name>
</gene>
<dbReference type="CDD" id="cd18084">
    <property type="entry name" value="RsmE-like"/>
    <property type="match status" value="1"/>
</dbReference>
<dbReference type="InterPro" id="IPR046887">
    <property type="entry name" value="RsmE_PUA-like"/>
</dbReference>
<comment type="catalytic activity">
    <reaction evidence="9 10">
        <text>uridine(1498) in 16S rRNA + S-adenosyl-L-methionine = N(3)-methyluridine(1498) in 16S rRNA + S-adenosyl-L-homocysteine + H(+)</text>
        <dbReference type="Rhea" id="RHEA:42920"/>
        <dbReference type="Rhea" id="RHEA-COMP:10283"/>
        <dbReference type="Rhea" id="RHEA-COMP:10284"/>
        <dbReference type="ChEBI" id="CHEBI:15378"/>
        <dbReference type="ChEBI" id="CHEBI:57856"/>
        <dbReference type="ChEBI" id="CHEBI:59789"/>
        <dbReference type="ChEBI" id="CHEBI:65315"/>
        <dbReference type="ChEBI" id="CHEBI:74502"/>
        <dbReference type="EC" id="2.1.1.193"/>
    </reaction>
</comment>
<evidence type="ECO:0000256" key="8">
    <source>
        <dbReference type="ARBA" id="ARBA00025699"/>
    </source>
</evidence>
<dbReference type="InterPro" id="IPR006700">
    <property type="entry name" value="RsmE"/>
</dbReference>
<comment type="subcellular location">
    <subcellularLocation>
        <location evidence="1 10">Cytoplasm</location>
    </subcellularLocation>
</comment>
<comment type="similarity">
    <text evidence="2 10">Belongs to the RNA methyltransferase RsmE family.</text>
</comment>
<evidence type="ECO:0000256" key="9">
    <source>
        <dbReference type="ARBA" id="ARBA00047944"/>
    </source>
</evidence>
<keyword evidence="7 10" id="KW-0949">S-adenosyl-L-methionine</keyword>
<dbReference type="GO" id="GO:0070475">
    <property type="term" value="P:rRNA base methylation"/>
    <property type="evidence" value="ECO:0007669"/>
    <property type="project" value="TreeGrafter"/>
</dbReference>
<proteinExistence type="inferred from homology"/>
<organism evidence="13 14">
    <name type="scientific">Planktosalinus lacus</name>
    <dbReference type="NCBI Taxonomy" id="1526573"/>
    <lineage>
        <taxon>Bacteria</taxon>
        <taxon>Pseudomonadati</taxon>
        <taxon>Bacteroidota</taxon>
        <taxon>Flavobacteriia</taxon>
        <taxon>Flavobacteriales</taxon>
        <taxon>Flavobacteriaceae</taxon>
        <taxon>Planktosalinus</taxon>
    </lineage>
</organism>
<evidence type="ECO:0000256" key="6">
    <source>
        <dbReference type="ARBA" id="ARBA00022679"/>
    </source>
</evidence>
<evidence type="ECO:0000256" key="4">
    <source>
        <dbReference type="ARBA" id="ARBA00022552"/>
    </source>
</evidence>
<evidence type="ECO:0000256" key="7">
    <source>
        <dbReference type="ARBA" id="ARBA00022691"/>
    </source>
</evidence>
<evidence type="ECO:0000256" key="3">
    <source>
        <dbReference type="ARBA" id="ARBA00022490"/>
    </source>
</evidence>
<keyword evidence="4 10" id="KW-0698">rRNA processing</keyword>
<dbReference type="InterPro" id="IPR029028">
    <property type="entry name" value="Alpha/beta_knot_MTases"/>
</dbReference>
<dbReference type="Gene3D" id="3.40.1280.10">
    <property type="match status" value="1"/>
</dbReference>
<dbReference type="InterPro" id="IPR029026">
    <property type="entry name" value="tRNA_m1G_MTases_N"/>
</dbReference>
<feature type="domain" description="Ribosomal RNA small subunit methyltransferase E methyltransferase" evidence="11">
    <location>
        <begin position="73"/>
        <end position="231"/>
    </location>
</feature>
<evidence type="ECO:0000259" key="12">
    <source>
        <dbReference type="Pfam" id="PF20260"/>
    </source>
</evidence>
<dbReference type="GO" id="GO:0005737">
    <property type="term" value="C:cytoplasm"/>
    <property type="evidence" value="ECO:0007669"/>
    <property type="project" value="UniProtKB-SubCell"/>
</dbReference>
<keyword evidence="3 10" id="KW-0963">Cytoplasm</keyword>
<sequence>MQLFYHPEAESIKQHLVFDKDESRHIVKVLRKNSGDELLLTNGKGYFFSAEIVTANHNKCGVKLLSKELQSALPYSLHMAVAPTKLNDRFEWFLEKATEIGVSEVTPVICEHSERTKIKLERYEKIVLSAMKQSLKAYLPKINAAISFNEFIKVQSENNTMKCIAHCEDGIKKELKEIVVPNEFYTILIGPEGDFSAREIKLALKHGFQPVSLGNSRLRTETAAIVAVHSIAFLNQ</sequence>
<dbReference type="Pfam" id="PF04452">
    <property type="entry name" value="Methyltrans_RNA"/>
    <property type="match status" value="1"/>
</dbReference>